<evidence type="ECO:0000256" key="10">
    <source>
        <dbReference type="ARBA" id="ARBA00023125"/>
    </source>
</evidence>
<evidence type="ECO:0000256" key="14">
    <source>
        <dbReference type="ARBA" id="ARBA00048988"/>
    </source>
</evidence>
<evidence type="ECO:0000313" key="20">
    <source>
        <dbReference type="EMBL" id="RRD04921.1"/>
    </source>
</evidence>
<comment type="catalytic activity">
    <reaction evidence="15">
        <text>Exonucleolytic cleavage (in the presence of ATP) in either 5'- to 3'- or 3'- to 5'-direction to yield 5'-phosphooligonucleotides.</text>
        <dbReference type="EC" id="3.1.11.5"/>
    </reaction>
</comment>
<feature type="binding site" evidence="15">
    <location>
        <position position="932"/>
    </location>
    <ligand>
        <name>Mg(2+)</name>
        <dbReference type="ChEBI" id="CHEBI:18420"/>
    </ligand>
</feature>
<protein>
    <recommendedName>
        <fullName evidence="15">RecBCD enzyme subunit RecB</fullName>
        <ecNumber evidence="15">3.1.11.5</ecNumber>
        <ecNumber evidence="15">5.6.2.4</ecNumber>
    </recommendedName>
    <alternativeName>
        <fullName evidence="15">DNA 3'-5' helicase subunit RecB</fullName>
    </alternativeName>
    <alternativeName>
        <fullName evidence="15">Exonuclease V subunit RecB</fullName>
        <shortName evidence="15">ExoV subunit RecB</shortName>
    </alternativeName>
    <alternativeName>
        <fullName evidence="15">Helicase/nuclease RecBCD subunit RecB</fullName>
    </alternativeName>
</protein>
<keyword evidence="4 15" id="KW-0227">DNA damage</keyword>
<feature type="active site" description="For nuclease activity" evidence="15">
    <location>
        <position position="932"/>
    </location>
</feature>
<organism evidence="20 21">
    <name type="scientific">Arachnia propionica</name>
    <dbReference type="NCBI Taxonomy" id="1750"/>
    <lineage>
        <taxon>Bacteria</taxon>
        <taxon>Bacillati</taxon>
        <taxon>Actinomycetota</taxon>
        <taxon>Actinomycetes</taxon>
        <taxon>Propionibacteriales</taxon>
        <taxon>Propionibacteriaceae</taxon>
        <taxon>Arachnia</taxon>
    </lineage>
</organism>
<keyword evidence="7 15" id="KW-0269">Exonuclease</keyword>
<evidence type="ECO:0000256" key="12">
    <source>
        <dbReference type="ARBA" id="ARBA00023235"/>
    </source>
</evidence>
<dbReference type="InterPro" id="IPR014016">
    <property type="entry name" value="UvrD-like_ATP-bd"/>
</dbReference>
<proteinExistence type="inferred from homology"/>
<keyword evidence="5 15" id="KW-0378">Hydrolase</keyword>
<dbReference type="InterPro" id="IPR027417">
    <property type="entry name" value="P-loop_NTPase"/>
</dbReference>
<dbReference type="EC" id="3.1.11.5" evidence="15"/>
<comment type="caution">
    <text evidence="20">The sequence shown here is derived from an EMBL/GenBank/DDBJ whole genome shotgun (WGS) entry which is preliminary data.</text>
</comment>
<dbReference type="InterPro" id="IPR000212">
    <property type="entry name" value="DNA_helicase_UvrD/REP"/>
</dbReference>
<evidence type="ECO:0000256" key="1">
    <source>
        <dbReference type="ARBA" id="ARBA00022722"/>
    </source>
</evidence>
<dbReference type="EMBL" id="RQZG01000008">
    <property type="protein sequence ID" value="RRD04921.1"/>
    <property type="molecule type" value="Genomic_DNA"/>
</dbReference>
<dbReference type="GO" id="GO:0009338">
    <property type="term" value="C:exodeoxyribonuclease V complex"/>
    <property type="evidence" value="ECO:0007669"/>
    <property type="project" value="TreeGrafter"/>
</dbReference>
<feature type="binding site" evidence="15">
    <location>
        <position position="792"/>
    </location>
    <ligand>
        <name>Mg(2+)</name>
        <dbReference type="ChEBI" id="CHEBI:18420"/>
    </ligand>
</feature>
<evidence type="ECO:0000259" key="18">
    <source>
        <dbReference type="PROSITE" id="PS51198"/>
    </source>
</evidence>
<evidence type="ECO:0000256" key="15">
    <source>
        <dbReference type="HAMAP-Rule" id="MF_01485"/>
    </source>
</evidence>
<dbReference type="EC" id="5.6.2.4" evidence="15"/>
<dbReference type="Proteomes" id="UP000280819">
    <property type="component" value="Unassembled WGS sequence"/>
</dbReference>
<accession>A0A3P1T5Z9</accession>
<feature type="domain" description="UvrD-like helicase C-terminal" evidence="19">
    <location>
        <begin position="322"/>
        <end position="583"/>
    </location>
</feature>
<dbReference type="InterPro" id="IPR011335">
    <property type="entry name" value="Restrct_endonuc-II-like"/>
</dbReference>
<evidence type="ECO:0000256" key="7">
    <source>
        <dbReference type="ARBA" id="ARBA00022839"/>
    </source>
</evidence>
<feature type="binding site" evidence="16">
    <location>
        <begin position="18"/>
        <end position="25"/>
    </location>
    <ligand>
        <name>ATP</name>
        <dbReference type="ChEBI" id="CHEBI:30616"/>
    </ligand>
</feature>
<feature type="region of interest" description="DNA-binding and helicase activity, interacts with RecC" evidence="15">
    <location>
        <begin position="1"/>
        <end position="702"/>
    </location>
</feature>
<dbReference type="Gene3D" id="3.40.50.300">
    <property type="entry name" value="P-loop containing nucleotide triphosphate hydrolases"/>
    <property type="match status" value="2"/>
</dbReference>
<comment type="subunit">
    <text evidence="15">Heterotrimer of RecB, RecC and RecD. All subunits contribute to DNA-binding. Interacts with RecA.</text>
</comment>
<dbReference type="PROSITE" id="PS51217">
    <property type="entry name" value="UVRD_HELICASE_CTER"/>
    <property type="match status" value="1"/>
</dbReference>
<comment type="domain">
    <text evidence="15">The N-terminal DNA-binding domain is a ssDNA-dependent ATPase and has ATP-dependent 3'-5' helicase function. This domain interacts with RecC.</text>
</comment>
<dbReference type="GO" id="GO:0016887">
    <property type="term" value="F:ATP hydrolysis activity"/>
    <property type="evidence" value="ECO:0007669"/>
    <property type="project" value="RHEA"/>
</dbReference>
<evidence type="ECO:0000256" key="5">
    <source>
        <dbReference type="ARBA" id="ARBA00022801"/>
    </source>
</evidence>
<dbReference type="AlphaFoldDB" id="A0A3P1T5Z9"/>
<dbReference type="InterPro" id="IPR004586">
    <property type="entry name" value="RecB"/>
</dbReference>
<feature type="domain" description="UvrD-like helicase ATP-binding" evidence="18">
    <location>
        <begin position="1"/>
        <end position="317"/>
    </location>
</feature>
<dbReference type="Pfam" id="PF12705">
    <property type="entry name" value="PDDEXK_1"/>
    <property type="match status" value="1"/>
</dbReference>
<evidence type="ECO:0000256" key="16">
    <source>
        <dbReference type="PROSITE-ProRule" id="PRU00560"/>
    </source>
</evidence>
<dbReference type="Gene3D" id="1.10.486.10">
    <property type="entry name" value="PCRA, domain 4"/>
    <property type="match status" value="1"/>
</dbReference>
<comment type="similarity">
    <text evidence="15">Belongs to the helicase family. UvrD subfamily.</text>
</comment>
<keyword evidence="12 15" id="KW-0413">Isomerase</keyword>
<evidence type="ECO:0000256" key="4">
    <source>
        <dbReference type="ARBA" id="ARBA00022763"/>
    </source>
</evidence>
<keyword evidence="11 15" id="KW-0234">DNA repair</keyword>
<evidence type="ECO:0000256" key="3">
    <source>
        <dbReference type="ARBA" id="ARBA00022741"/>
    </source>
</evidence>
<dbReference type="Pfam" id="PF00580">
    <property type="entry name" value="UvrD-helicase"/>
    <property type="match status" value="1"/>
</dbReference>
<keyword evidence="3 15" id="KW-0547">Nucleotide-binding</keyword>
<dbReference type="PANTHER" id="PTHR11070">
    <property type="entry name" value="UVRD / RECB / PCRA DNA HELICASE FAMILY MEMBER"/>
    <property type="match status" value="1"/>
</dbReference>
<reference evidence="20 21" key="1">
    <citation type="submission" date="2018-11" db="EMBL/GenBank/DDBJ databases">
        <title>Genomes From Bacteria Associated with the Canine Oral Cavity: a Test Case for Automated Genome-Based Taxonomic Assignment.</title>
        <authorList>
            <person name="Coil D.A."/>
            <person name="Jospin G."/>
            <person name="Darling A.E."/>
            <person name="Wallis C."/>
            <person name="Davis I.J."/>
            <person name="Harris S."/>
            <person name="Eisen J.A."/>
            <person name="Holcombe L.J."/>
            <person name="O'Flynn C."/>
        </authorList>
    </citation>
    <scope>NUCLEOTIDE SEQUENCE [LARGE SCALE GENOMIC DNA]</scope>
    <source>
        <strain evidence="20 21">OH887_COT-365</strain>
    </source>
</reference>
<keyword evidence="2 15" id="KW-0479">Metal-binding</keyword>
<comment type="catalytic activity">
    <reaction evidence="14 15">
        <text>ATP + H2O = ADP + phosphate + H(+)</text>
        <dbReference type="Rhea" id="RHEA:13065"/>
        <dbReference type="ChEBI" id="CHEBI:15377"/>
        <dbReference type="ChEBI" id="CHEBI:15378"/>
        <dbReference type="ChEBI" id="CHEBI:30616"/>
        <dbReference type="ChEBI" id="CHEBI:43474"/>
        <dbReference type="ChEBI" id="CHEBI:456216"/>
        <dbReference type="EC" id="5.6.2.4"/>
    </reaction>
</comment>
<keyword evidence="10 15" id="KW-0238">DNA-binding</keyword>
<feature type="region of interest" description="Nuclease activity, interacts with RecD and RecA" evidence="15">
    <location>
        <begin position="738"/>
        <end position="1041"/>
    </location>
</feature>
<evidence type="ECO:0000256" key="9">
    <source>
        <dbReference type="ARBA" id="ARBA00022842"/>
    </source>
</evidence>
<dbReference type="InterPro" id="IPR011604">
    <property type="entry name" value="PDDEXK-like_dom_sf"/>
</dbReference>
<dbReference type="InterPro" id="IPR014017">
    <property type="entry name" value="DNA_helicase_UvrD-like_C"/>
</dbReference>
<dbReference type="OrthoDB" id="9810135at2"/>
<comment type="miscellaneous">
    <text evidence="15">In the RecBCD complex, RecB has a slow 3'-5' helicase, an exonuclease activity and loads RecA onto ssDNA, RecD has a fast 5'-3' helicase activity, while RecC stimulates the ATPase and processivity of the RecB helicase and contributes to recognition of the Chi site.</text>
</comment>
<dbReference type="GO" id="GO:0003677">
    <property type="term" value="F:DNA binding"/>
    <property type="evidence" value="ECO:0007669"/>
    <property type="project" value="UniProtKB-UniRule"/>
</dbReference>
<keyword evidence="1 15" id="KW-0540">Nuclease</keyword>
<evidence type="ECO:0000259" key="19">
    <source>
        <dbReference type="PROSITE" id="PS51217"/>
    </source>
</evidence>
<evidence type="ECO:0000256" key="8">
    <source>
        <dbReference type="ARBA" id="ARBA00022840"/>
    </source>
</evidence>
<dbReference type="GO" id="GO:0005524">
    <property type="term" value="F:ATP binding"/>
    <property type="evidence" value="ECO:0007669"/>
    <property type="project" value="UniProtKB-UniRule"/>
</dbReference>
<evidence type="ECO:0000256" key="6">
    <source>
        <dbReference type="ARBA" id="ARBA00022806"/>
    </source>
</evidence>
<dbReference type="GO" id="GO:0000287">
    <property type="term" value="F:magnesium ion binding"/>
    <property type="evidence" value="ECO:0007669"/>
    <property type="project" value="UniProtKB-UniRule"/>
</dbReference>
<feature type="binding site" evidence="15">
    <location>
        <position position="918"/>
    </location>
    <ligand>
        <name>Mg(2+)</name>
        <dbReference type="ChEBI" id="CHEBI:18420"/>
    </ligand>
</feature>
<dbReference type="Gene3D" id="3.90.320.10">
    <property type="match status" value="1"/>
</dbReference>
<comment type="catalytic activity">
    <reaction evidence="13 15">
        <text>Couples ATP hydrolysis with the unwinding of duplex DNA by translocating in the 3'-5' direction.</text>
        <dbReference type="EC" id="5.6.2.4"/>
    </reaction>
</comment>
<evidence type="ECO:0000256" key="13">
    <source>
        <dbReference type="ARBA" id="ARBA00034617"/>
    </source>
</evidence>
<dbReference type="Pfam" id="PF13361">
    <property type="entry name" value="UvrD_C"/>
    <property type="match status" value="1"/>
</dbReference>
<gene>
    <name evidence="15" type="primary">recB</name>
    <name evidence="20" type="ORF">EII34_08310</name>
</gene>
<dbReference type="SUPFAM" id="SSF52980">
    <property type="entry name" value="Restriction endonuclease-like"/>
    <property type="match status" value="1"/>
</dbReference>
<evidence type="ECO:0000256" key="11">
    <source>
        <dbReference type="ARBA" id="ARBA00023204"/>
    </source>
</evidence>
<keyword evidence="9 15" id="KW-0460">Magnesium</keyword>
<comment type="domain">
    <text evidence="15">The C-terminal domain has nuclease activity and interacts with RecD. It interacts with RecA, facilitating its loading onto ssDNA.</text>
</comment>
<dbReference type="RefSeq" id="WP_124844696.1">
    <property type="nucleotide sequence ID" value="NZ_RQZG01000008.1"/>
</dbReference>
<evidence type="ECO:0000313" key="21">
    <source>
        <dbReference type="Proteomes" id="UP000280819"/>
    </source>
</evidence>
<dbReference type="PROSITE" id="PS51198">
    <property type="entry name" value="UVRD_HELICASE_ATP_BIND"/>
    <property type="match status" value="1"/>
</dbReference>
<comment type="cofactor">
    <cofactor evidence="15">
        <name>Mg(2+)</name>
        <dbReference type="ChEBI" id="CHEBI:18420"/>
    </cofactor>
    <text evidence="15">Binds 1 Mg(2+) ion per subunit.</text>
</comment>
<keyword evidence="6 15" id="KW-0347">Helicase</keyword>
<name>A0A3P1T5Z9_9ACTN</name>
<dbReference type="InterPro" id="IPR038726">
    <property type="entry name" value="PDDEXK_AddAB-type"/>
</dbReference>
<dbReference type="GO" id="GO:0043138">
    <property type="term" value="F:3'-5' DNA helicase activity"/>
    <property type="evidence" value="ECO:0007669"/>
    <property type="project" value="UniProtKB-UniRule"/>
</dbReference>
<dbReference type="HAMAP" id="MF_01485">
    <property type="entry name" value="RecB"/>
    <property type="match status" value="1"/>
</dbReference>
<dbReference type="PANTHER" id="PTHR11070:SF23">
    <property type="entry name" value="RECBCD ENZYME SUBUNIT RECB"/>
    <property type="match status" value="1"/>
</dbReference>
<evidence type="ECO:0000256" key="17">
    <source>
        <dbReference type="SAM" id="MobiDB-lite"/>
    </source>
</evidence>
<comment type="function">
    <text evidence="15">A helicase/nuclease that prepares dsDNA breaks (DSB) for recombinational DNA repair. Binds to DSBs and unwinds DNA via a highly rapid and processive ATP-dependent bidirectional helicase activity. Unwinds dsDNA until it encounters a Chi (crossover hotspot instigator) sequence from the 3' direction. Cuts ssDNA a few nucleotides 3' to the Chi site. The properties and activities of the enzyme are changed at Chi. The Chi-altered holoenzyme produces a long 3'-ssDNA overhang and facilitates RecA-binding to the ssDNA for homologous DNA recombination and repair. Holoenzyme degrades any linearized DNA that is unable to undergo homologous recombination. In the holoenzyme this subunit contributes ATPase, 3'-5' helicase, exonuclease activity and loads RecA onto ssDNA.</text>
</comment>
<feature type="region of interest" description="Disordered" evidence="17">
    <location>
        <begin position="698"/>
        <end position="726"/>
    </location>
</feature>
<keyword evidence="8 15" id="KW-0067">ATP-binding</keyword>
<sequence>MIFDITADLPDGPLLLEASAGTGKTWTLVGLAARLVAEFDVPLRHLLVLTFSRAATTELRGRLRRRLVSVADDIELVLAGRDVTDPVARHLASQPDPQVAVSRLRHAVADFGSATVATIHSFCQDQLRSLGVLGDWADDEVRAELRPLIRQCATDEYLRRYLEEPEPPFDPRRALGIAEVAAGSHLELVSDDREALSYHRAVREAFTRRRRELGLVSFDDLPGRLRHLVTDSEVADLVCAELARRFPFVLVDEFQDTDPDQWAILRRCFVERDDTSIILIGDPKQSIYGFRSADLGCYLEAARIMPKQTLAVNHRSEAGVVDGVRELFGDLELGAGIRVEPVRVMRRDDQGTLVLPDAPSARVWIRGGAHSEQQITEDLVAHTTALLTHGSIRVGAEQRRLAPTDIAVLTRTRGRALALVGALQEGGVPATFTGGDSVLHSPAARDWLALLAAVAQPTRGKVMTAALGDLLGVSFGDLLSEQDETPASRRIHEFGACFAASGVSGLVGAVLDDLAASLVVHGDGERRLGDLQQVGQLLLSRPARTVAELHSHLERLIQHEELPEQLASDVPAVRVGTMHGAKGLEYPVVLLPQVSVTEVNLRGAIPHVDASGSRVLHVGTRPSHRDPLAALVKSQCREEELRLLYVALTRAGHLAIAWHLQDRRSASGPLTALLSRDRGRDDLAREYPRLPQRFPFDPRLVDTSSVRSSPWREGTPPPASASRPTLRVSRMGRRVDPDWRRTSYSGLTADLHEHAPDEPDLDLLPTELSGPLAEPSPMNGLPAGARFGTLVHEVLEQVDWSRHETRLPSLVTERAPRLGLDPAQCAQLASALSRMVTTPLGGLFDGCLADLPVSSRLPELDFDLPLGTGGATGTVADLARAMAELLPADDPLAAYPGRLLATEQASARLSGLLTGSIDAVLQLPSGGFLVVDYKTNRVPTLPDQELAVGHYTPDAMAEAMMQAHYPLQAVLYCAALHRHLAWRLPGYSPQRHLAGVGYLFVRGMAGPATPVVEGRRCGVFEWRPPAELTVAVSEVLGGDRG</sequence>
<dbReference type="CDD" id="cd22352">
    <property type="entry name" value="RecB_C-like"/>
    <property type="match status" value="1"/>
</dbReference>
<dbReference type="GO" id="GO:0000724">
    <property type="term" value="P:double-strand break repair via homologous recombination"/>
    <property type="evidence" value="ECO:0007669"/>
    <property type="project" value="UniProtKB-UniRule"/>
</dbReference>
<dbReference type="GO" id="GO:0008854">
    <property type="term" value="F:exodeoxyribonuclease V activity"/>
    <property type="evidence" value="ECO:0007669"/>
    <property type="project" value="UniProtKB-EC"/>
</dbReference>
<dbReference type="SUPFAM" id="SSF52540">
    <property type="entry name" value="P-loop containing nucleoside triphosphate hydrolases"/>
    <property type="match status" value="1"/>
</dbReference>
<dbReference type="GO" id="GO:0005829">
    <property type="term" value="C:cytosol"/>
    <property type="evidence" value="ECO:0007669"/>
    <property type="project" value="TreeGrafter"/>
</dbReference>
<evidence type="ECO:0000256" key="2">
    <source>
        <dbReference type="ARBA" id="ARBA00022723"/>
    </source>
</evidence>